<dbReference type="SMART" id="SM00283">
    <property type="entry name" value="MA"/>
    <property type="match status" value="1"/>
</dbReference>
<comment type="similarity">
    <text evidence="3">Belongs to the methyl-accepting chemotaxis (MCP) protein family.</text>
</comment>
<dbReference type="InterPro" id="IPR003660">
    <property type="entry name" value="HAMP_dom"/>
</dbReference>
<proteinExistence type="inferred from homology"/>
<dbReference type="FunFam" id="1.10.287.950:FF:000001">
    <property type="entry name" value="Methyl-accepting chemotaxis sensory transducer"/>
    <property type="match status" value="1"/>
</dbReference>
<dbReference type="PANTHER" id="PTHR32089:SF112">
    <property type="entry name" value="LYSOZYME-LIKE PROTEIN-RELATED"/>
    <property type="match status" value="1"/>
</dbReference>
<dbReference type="GO" id="GO:0004888">
    <property type="term" value="F:transmembrane signaling receptor activity"/>
    <property type="evidence" value="ECO:0007669"/>
    <property type="project" value="InterPro"/>
</dbReference>
<dbReference type="InterPro" id="IPR004090">
    <property type="entry name" value="Chemotax_Me-accpt_rcpt"/>
</dbReference>
<dbReference type="PROSITE" id="PS50111">
    <property type="entry name" value="CHEMOTAXIS_TRANSDUC_2"/>
    <property type="match status" value="1"/>
</dbReference>
<keyword evidence="8" id="KW-1185">Reference proteome</keyword>
<evidence type="ECO:0000313" key="8">
    <source>
        <dbReference type="Proteomes" id="UP000587991"/>
    </source>
</evidence>
<dbReference type="Proteomes" id="UP000587991">
    <property type="component" value="Unassembled WGS sequence"/>
</dbReference>
<gene>
    <name evidence="7" type="ORF">HF682_14370</name>
</gene>
<evidence type="ECO:0000259" key="6">
    <source>
        <dbReference type="PROSITE" id="PS50885"/>
    </source>
</evidence>
<sequence>MLINAGLGDAGKVKEYRGKWEDSVKAAEAQLNVLSSADPMLQDDADKLKQQAEQFRGLLSAYAGGMRGVADGMGAGGDLKALYEAVKKVREPTHQLEDATTKAYAAALKEIEANTEERNAGQQAAIRWSLLVLLAAVVLGSGLAWKISRDISTPLGRMEADLEQAAAQRDLRHQWIAKAQDEIGRMTQALGSLMQALRNTLQESQRISAEVKQAAGGMSQRAGQVETVSAEQADAAASTASAVEQLSVSIRVVSDNARGVANDVEQVQHAASSGSQVATEAAHALQGIAGVVTDASRGVDQLGQRSIEIGGIAQSIKEIADQTNLLALNAAIEAARAGEQGRGFAVVADEVRKLAERTGQATNEITRIIAAVQDDTRQAVGSMQEVSSRVQHGVGLTASVADSLQQIRGLAEQSVVKASDISTAISEQGVASDIISRNVEQIASMTESNHEAMTQVRRLSDELSAQATEQDRLIAQFKI</sequence>
<dbReference type="CDD" id="cd11386">
    <property type="entry name" value="MCP_signal"/>
    <property type="match status" value="1"/>
</dbReference>
<name>A0A847SGG5_9NEIS</name>
<evidence type="ECO:0000313" key="7">
    <source>
        <dbReference type="EMBL" id="NLR76348.1"/>
    </source>
</evidence>
<feature type="domain" description="HAMP" evidence="6">
    <location>
        <begin position="149"/>
        <end position="202"/>
    </location>
</feature>
<dbReference type="AlphaFoldDB" id="A0A847SGG5"/>
<evidence type="ECO:0000256" key="4">
    <source>
        <dbReference type="PROSITE-ProRule" id="PRU00284"/>
    </source>
</evidence>
<organism evidence="7 8">
    <name type="scientific">Leeia aquatica</name>
    <dbReference type="NCBI Taxonomy" id="2725557"/>
    <lineage>
        <taxon>Bacteria</taxon>
        <taxon>Pseudomonadati</taxon>
        <taxon>Pseudomonadota</taxon>
        <taxon>Betaproteobacteria</taxon>
        <taxon>Neisseriales</taxon>
        <taxon>Leeiaceae</taxon>
        <taxon>Leeia</taxon>
    </lineage>
</organism>
<accession>A0A847SGG5</accession>
<dbReference type="PRINTS" id="PR00260">
    <property type="entry name" value="CHEMTRNSDUCR"/>
</dbReference>
<dbReference type="Gene3D" id="1.10.287.950">
    <property type="entry name" value="Methyl-accepting chemotaxis protein"/>
    <property type="match status" value="1"/>
</dbReference>
<dbReference type="PANTHER" id="PTHR32089">
    <property type="entry name" value="METHYL-ACCEPTING CHEMOTAXIS PROTEIN MCPB"/>
    <property type="match status" value="1"/>
</dbReference>
<evidence type="ECO:0000256" key="3">
    <source>
        <dbReference type="ARBA" id="ARBA00029447"/>
    </source>
</evidence>
<protein>
    <submittedName>
        <fullName evidence="7">Methyl-accepting chemotaxis protein</fullName>
    </submittedName>
</protein>
<dbReference type="SUPFAM" id="SSF58104">
    <property type="entry name" value="Methyl-accepting chemotaxis protein (MCP) signaling domain"/>
    <property type="match status" value="1"/>
</dbReference>
<comment type="subcellular location">
    <subcellularLocation>
        <location evidence="1">Membrane</location>
    </subcellularLocation>
</comment>
<comment type="caution">
    <text evidence="7">The sequence shown here is derived from an EMBL/GenBank/DDBJ whole genome shotgun (WGS) entry which is preliminary data.</text>
</comment>
<dbReference type="GO" id="GO:0006935">
    <property type="term" value="P:chemotaxis"/>
    <property type="evidence" value="ECO:0007669"/>
    <property type="project" value="InterPro"/>
</dbReference>
<feature type="domain" description="Methyl-accepting transducer" evidence="5">
    <location>
        <begin position="207"/>
        <end position="443"/>
    </location>
</feature>
<evidence type="ECO:0000259" key="5">
    <source>
        <dbReference type="PROSITE" id="PS50111"/>
    </source>
</evidence>
<evidence type="ECO:0000256" key="2">
    <source>
        <dbReference type="ARBA" id="ARBA00023224"/>
    </source>
</evidence>
<keyword evidence="2 4" id="KW-0807">Transducer</keyword>
<dbReference type="GO" id="GO:0016020">
    <property type="term" value="C:membrane"/>
    <property type="evidence" value="ECO:0007669"/>
    <property type="project" value="UniProtKB-SubCell"/>
</dbReference>
<dbReference type="PROSITE" id="PS50885">
    <property type="entry name" value="HAMP"/>
    <property type="match status" value="1"/>
</dbReference>
<dbReference type="InterPro" id="IPR004089">
    <property type="entry name" value="MCPsignal_dom"/>
</dbReference>
<dbReference type="EMBL" id="JABAIM010000003">
    <property type="protein sequence ID" value="NLR76348.1"/>
    <property type="molecule type" value="Genomic_DNA"/>
</dbReference>
<evidence type="ECO:0000256" key="1">
    <source>
        <dbReference type="ARBA" id="ARBA00004370"/>
    </source>
</evidence>
<dbReference type="Pfam" id="PF00015">
    <property type="entry name" value="MCPsignal"/>
    <property type="match status" value="1"/>
</dbReference>
<dbReference type="GO" id="GO:0007165">
    <property type="term" value="P:signal transduction"/>
    <property type="evidence" value="ECO:0007669"/>
    <property type="project" value="UniProtKB-KW"/>
</dbReference>
<reference evidence="7 8" key="1">
    <citation type="submission" date="2020-04" db="EMBL/GenBank/DDBJ databases">
        <title>Draft genome of Leeia sp. IMCC25680.</title>
        <authorList>
            <person name="Song J."/>
            <person name="Cho J.-C."/>
        </authorList>
    </citation>
    <scope>NUCLEOTIDE SEQUENCE [LARGE SCALE GENOMIC DNA]</scope>
    <source>
        <strain evidence="7 8">IMCC25680</strain>
    </source>
</reference>